<organism evidence="1 2">
    <name type="scientific">Portunus trituberculatus</name>
    <name type="common">Swimming crab</name>
    <name type="synonym">Neptunus trituberculatus</name>
    <dbReference type="NCBI Taxonomy" id="210409"/>
    <lineage>
        <taxon>Eukaryota</taxon>
        <taxon>Metazoa</taxon>
        <taxon>Ecdysozoa</taxon>
        <taxon>Arthropoda</taxon>
        <taxon>Crustacea</taxon>
        <taxon>Multicrustacea</taxon>
        <taxon>Malacostraca</taxon>
        <taxon>Eumalacostraca</taxon>
        <taxon>Eucarida</taxon>
        <taxon>Decapoda</taxon>
        <taxon>Pleocyemata</taxon>
        <taxon>Brachyura</taxon>
        <taxon>Eubrachyura</taxon>
        <taxon>Portunoidea</taxon>
        <taxon>Portunidae</taxon>
        <taxon>Portuninae</taxon>
        <taxon>Portunus</taxon>
    </lineage>
</organism>
<reference evidence="1 2" key="1">
    <citation type="submission" date="2019-05" db="EMBL/GenBank/DDBJ databases">
        <title>Another draft genome of Portunus trituberculatus and its Hox gene families provides insights of decapod evolution.</title>
        <authorList>
            <person name="Jeong J.-H."/>
            <person name="Song I."/>
            <person name="Kim S."/>
            <person name="Choi T."/>
            <person name="Kim D."/>
            <person name="Ryu S."/>
            <person name="Kim W."/>
        </authorList>
    </citation>
    <scope>NUCLEOTIDE SEQUENCE [LARGE SCALE GENOMIC DNA]</scope>
    <source>
        <tissue evidence="1">Muscle</tissue>
    </source>
</reference>
<evidence type="ECO:0000313" key="2">
    <source>
        <dbReference type="Proteomes" id="UP000324222"/>
    </source>
</evidence>
<name>A0A5B7G056_PORTR</name>
<keyword evidence="2" id="KW-1185">Reference proteome</keyword>
<accession>A0A5B7G056</accession>
<dbReference type="AlphaFoldDB" id="A0A5B7G056"/>
<proteinExistence type="predicted"/>
<sequence>MEGRKPWRHEFLQRHSPVHLPKMPGVGGLVPATAYTPPRGTNVRAVDLGAHTHSHEKPSEETLHSATGIKGPARLSASIRCPLSSLAHAAAAAATTTTMKLVSISYSATFSSL</sequence>
<dbReference type="OrthoDB" id="7255276at2759"/>
<dbReference type="Proteomes" id="UP000324222">
    <property type="component" value="Unassembled WGS sequence"/>
</dbReference>
<comment type="caution">
    <text evidence="1">The sequence shown here is derived from an EMBL/GenBank/DDBJ whole genome shotgun (WGS) entry which is preliminary data.</text>
</comment>
<gene>
    <name evidence="1" type="ORF">E2C01_044802</name>
</gene>
<protein>
    <submittedName>
        <fullName evidence="1">Uncharacterized protein</fullName>
    </submittedName>
</protein>
<dbReference type="EMBL" id="VSRR010009843">
    <property type="protein sequence ID" value="MPC50967.1"/>
    <property type="molecule type" value="Genomic_DNA"/>
</dbReference>
<evidence type="ECO:0000313" key="1">
    <source>
        <dbReference type="EMBL" id="MPC50967.1"/>
    </source>
</evidence>